<dbReference type="RefSeq" id="WP_378255985.1">
    <property type="nucleotide sequence ID" value="NZ_JBHSJV010000001.1"/>
</dbReference>
<feature type="compositionally biased region" description="Basic and acidic residues" evidence="1">
    <location>
        <begin position="378"/>
        <end position="396"/>
    </location>
</feature>
<proteinExistence type="predicted"/>
<keyword evidence="3" id="KW-1185">Reference proteome</keyword>
<feature type="region of interest" description="Disordered" evidence="1">
    <location>
        <begin position="359"/>
        <end position="396"/>
    </location>
</feature>
<dbReference type="Proteomes" id="UP001597459">
    <property type="component" value="Unassembled WGS sequence"/>
</dbReference>
<evidence type="ECO:0000313" key="2">
    <source>
        <dbReference type="EMBL" id="MFD2591809.1"/>
    </source>
</evidence>
<evidence type="ECO:0000256" key="1">
    <source>
        <dbReference type="SAM" id="MobiDB-lite"/>
    </source>
</evidence>
<protein>
    <submittedName>
        <fullName evidence="2">Uncharacterized protein</fullName>
    </submittedName>
</protein>
<comment type="caution">
    <text evidence="2">The sequence shown here is derived from an EMBL/GenBank/DDBJ whole genome shotgun (WGS) entry which is preliminary data.</text>
</comment>
<reference evidence="3" key="1">
    <citation type="journal article" date="2019" name="Int. J. Syst. Evol. Microbiol.">
        <title>The Global Catalogue of Microorganisms (GCM) 10K type strain sequencing project: providing services to taxonomists for standard genome sequencing and annotation.</title>
        <authorList>
            <consortium name="The Broad Institute Genomics Platform"/>
            <consortium name="The Broad Institute Genome Sequencing Center for Infectious Disease"/>
            <person name="Wu L."/>
            <person name="Ma J."/>
        </authorList>
    </citation>
    <scope>NUCLEOTIDE SEQUENCE [LARGE SCALE GENOMIC DNA]</scope>
    <source>
        <strain evidence="3">KCTC 42423</strain>
    </source>
</reference>
<accession>A0ABW5NAB6</accession>
<dbReference type="EMBL" id="JBHULX010000024">
    <property type="protein sequence ID" value="MFD2591809.1"/>
    <property type="molecule type" value="Genomic_DNA"/>
</dbReference>
<evidence type="ECO:0000313" key="3">
    <source>
        <dbReference type="Proteomes" id="UP001597459"/>
    </source>
</evidence>
<gene>
    <name evidence="2" type="ORF">ACFSTE_13310</name>
</gene>
<sequence length="396" mass="44116">MSKSHFKASVSFSNMSLNVDEKNGIIRNVVIVQQGENKNDSYFNEAFLVDLVNQGNEQKQGVKCRFGHPNACATSLGTFLGRYKNFKLENNKVFADLFLDTISQKTEVEGKGISMWEYVVEMAGRNADMFGNSIVILSELFTEKVNEKEFDSHILHSFIASDLVDDPAATDSLFSNSSDLGVIVSDFLDNNPEVFNTIQKDPSVIEDFFGRYSAYLKTYKSNFNMSIIDKIKKQFSKDSFDIELTDATGKIIKIITEAEEPQVGDSVTDEEGGAISDGDVKLADGRTLVVSGGEISEIKPKEEESEPTLSEVMQSIDTLRGEVFGRFDKNSKENEEAILLLSSEMSSINSKFNTLARTVKSKKFDTPPAPPAPPKQKSMYDRVKEQINEKKEDNGI</sequence>
<name>A0ABW5NAB6_9FLAO</name>
<organism evidence="2 3">
    <name type="scientific">Aquimarina hainanensis</name>
    <dbReference type="NCBI Taxonomy" id="1578017"/>
    <lineage>
        <taxon>Bacteria</taxon>
        <taxon>Pseudomonadati</taxon>
        <taxon>Bacteroidota</taxon>
        <taxon>Flavobacteriia</taxon>
        <taxon>Flavobacteriales</taxon>
        <taxon>Flavobacteriaceae</taxon>
        <taxon>Aquimarina</taxon>
    </lineage>
</organism>